<accession>A0A9D4CRY3</accession>
<organism evidence="2 3">
    <name type="scientific">Dreissena polymorpha</name>
    <name type="common">Zebra mussel</name>
    <name type="synonym">Mytilus polymorpha</name>
    <dbReference type="NCBI Taxonomy" id="45954"/>
    <lineage>
        <taxon>Eukaryota</taxon>
        <taxon>Metazoa</taxon>
        <taxon>Spiralia</taxon>
        <taxon>Lophotrochozoa</taxon>
        <taxon>Mollusca</taxon>
        <taxon>Bivalvia</taxon>
        <taxon>Autobranchia</taxon>
        <taxon>Heteroconchia</taxon>
        <taxon>Euheterodonta</taxon>
        <taxon>Imparidentia</taxon>
        <taxon>Neoheterodontei</taxon>
        <taxon>Myida</taxon>
        <taxon>Dreissenoidea</taxon>
        <taxon>Dreissenidae</taxon>
        <taxon>Dreissena</taxon>
    </lineage>
</organism>
<feature type="region of interest" description="Disordered" evidence="1">
    <location>
        <begin position="1"/>
        <end position="30"/>
    </location>
</feature>
<dbReference type="Proteomes" id="UP000828390">
    <property type="component" value="Unassembled WGS sequence"/>
</dbReference>
<name>A0A9D4CRY3_DREPO</name>
<sequence>MTDDGDDDDDEDGDDDAEEEEENEEEEDELWCRTTFKEICLAQDARTPAGRGRILADASKFVSFAPEDLKRWLNRKRNSHCFGNRKTPYPSSETARHKYIIP</sequence>
<reference evidence="2" key="1">
    <citation type="journal article" date="2019" name="bioRxiv">
        <title>The Genome of the Zebra Mussel, Dreissena polymorpha: A Resource for Invasive Species Research.</title>
        <authorList>
            <person name="McCartney M.A."/>
            <person name="Auch B."/>
            <person name="Kono T."/>
            <person name="Mallez S."/>
            <person name="Zhang Y."/>
            <person name="Obille A."/>
            <person name="Becker A."/>
            <person name="Abrahante J.E."/>
            <person name="Garbe J."/>
            <person name="Badalamenti J.P."/>
            <person name="Herman A."/>
            <person name="Mangelson H."/>
            <person name="Liachko I."/>
            <person name="Sullivan S."/>
            <person name="Sone E.D."/>
            <person name="Koren S."/>
            <person name="Silverstein K.A.T."/>
            <person name="Beckman K.B."/>
            <person name="Gohl D.M."/>
        </authorList>
    </citation>
    <scope>NUCLEOTIDE SEQUENCE</scope>
    <source>
        <strain evidence="2">Duluth1</strain>
        <tissue evidence="2">Whole animal</tissue>
    </source>
</reference>
<evidence type="ECO:0000313" key="3">
    <source>
        <dbReference type="Proteomes" id="UP000828390"/>
    </source>
</evidence>
<dbReference type="AlphaFoldDB" id="A0A9D4CRY3"/>
<dbReference type="EMBL" id="JAIWYP010000012">
    <property type="protein sequence ID" value="KAH3730579.1"/>
    <property type="molecule type" value="Genomic_DNA"/>
</dbReference>
<reference evidence="2" key="2">
    <citation type="submission" date="2020-11" db="EMBL/GenBank/DDBJ databases">
        <authorList>
            <person name="McCartney M.A."/>
            <person name="Auch B."/>
            <person name="Kono T."/>
            <person name="Mallez S."/>
            <person name="Becker A."/>
            <person name="Gohl D.M."/>
            <person name="Silverstein K.A.T."/>
            <person name="Koren S."/>
            <person name="Bechman K.B."/>
            <person name="Herman A."/>
            <person name="Abrahante J.E."/>
            <person name="Garbe J."/>
        </authorList>
    </citation>
    <scope>NUCLEOTIDE SEQUENCE</scope>
    <source>
        <strain evidence="2">Duluth1</strain>
        <tissue evidence="2">Whole animal</tissue>
    </source>
</reference>
<evidence type="ECO:0000256" key="1">
    <source>
        <dbReference type="SAM" id="MobiDB-lite"/>
    </source>
</evidence>
<gene>
    <name evidence="2" type="ORF">DPMN_056569</name>
</gene>
<comment type="caution">
    <text evidence="2">The sequence shown here is derived from an EMBL/GenBank/DDBJ whole genome shotgun (WGS) entry which is preliminary data.</text>
</comment>
<keyword evidence="3" id="KW-1185">Reference proteome</keyword>
<feature type="compositionally biased region" description="Acidic residues" evidence="1">
    <location>
        <begin position="1"/>
        <end position="29"/>
    </location>
</feature>
<protein>
    <submittedName>
        <fullName evidence="2">Uncharacterized protein</fullName>
    </submittedName>
</protein>
<evidence type="ECO:0000313" key="2">
    <source>
        <dbReference type="EMBL" id="KAH3730579.1"/>
    </source>
</evidence>
<feature type="region of interest" description="Disordered" evidence="1">
    <location>
        <begin position="83"/>
        <end position="102"/>
    </location>
</feature>
<proteinExistence type="predicted"/>